<dbReference type="OMA" id="IKFLCRA"/>
<feature type="transmembrane region" description="Helical" evidence="2">
    <location>
        <begin position="169"/>
        <end position="193"/>
    </location>
</feature>
<feature type="region of interest" description="Disordered" evidence="1">
    <location>
        <begin position="462"/>
        <end position="482"/>
    </location>
</feature>
<keyword evidence="2" id="KW-0812">Transmembrane</keyword>
<dbReference type="SUPFAM" id="SSF81321">
    <property type="entry name" value="Family A G protein-coupled receptor-like"/>
    <property type="match status" value="1"/>
</dbReference>
<dbReference type="GeneID" id="9829014"/>
<dbReference type="eggNOG" id="ENOG502SS5E">
    <property type="taxonomic scope" value="Eukaryota"/>
</dbReference>
<protein>
    <recommendedName>
        <fullName evidence="5">G-protein coupled receptors family 1 profile domain-containing protein</fullName>
    </recommendedName>
</protein>
<evidence type="ECO:0000313" key="4">
    <source>
        <dbReference type="Proteomes" id="UP000008281"/>
    </source>
</evidence>
<evidence type="ECO:0000313" key="3">
    <source>
        <dbReference type="EMBL" id="EFO92870.1"/>
    </source>
</evidence>
<dbReference type="AlphaFoldDB" id="E3M6V7"/>
<dbReference type="KEGG" id="crq:GCK72_014688"/>
<evidence type="ECO:0008006" key="5">
    <source>
        <dbReference type="Google" id="ProtNLM"/>
    </source>
</evidence>
<dbReference type="HOGENOM" id="CLU_049953_0_0_1"/>
<keyword evidence="2" id="KW-1133">Transmembrane helix</keyword>
<dbReference type="EMBL" id="DS268426">
    <property type="protein sequence ID" value="EFO92870.1"/>
    <property type="molecule type" value="Genomic_DNA"/>
</dbReference>
<dbReference type="CTD" id="9829014"/>
<dbReference type="FunCoup" id="E3M6V7">
    <property type="interactions" value="397"/>
</dbReference>
<dbReference type="PANTHER" id="PTHR46641:SF5">
    <property type="entry name" value="NEUROPEPTIDE RECEPTOR FAMILY"/>
    <property type="match status" value="1"/>
</dbReference>
<dbReference type="Gene3D" id="1.20.1070.10">
    <property type="entry name" value="Rhodopsin 7-helix transmembrane proteins"/>
    <property type="match status" value="1"/>
</dbReference>
<keyword evidence="4" id="KW-1185">Reference proteome</keyword>
<organism evidence="4">
    <name type="scientific">Caenorhabditis remanei</name>
    <name type="common">Caenorhabditis vulgaris</name>
    <dbReference type="NCBI Taxonomy" id="31234"/>
    <lineage>
        <taxon>Eukaryota</taxon>
        <taxon>Metazoa</taxon>
        <taxon>Ecdysozoa</taxon>
        <taxon>Nematoda</taxon>
        <taxon>Chromadorea</taxon>
        <taxon>Rhabditida</taxon>
        <taxon>Rhabditina</taxon>
        <taxon>Rhabditomorpha</taxon>
        <taxon>Rhabditoidea</taxon>
        <taxon>Rhabditidae</taxon>
        <taxon>Peloderinae</taxon>
        <taxon>Caenorhabditis</taxon>
    </lineage>
</organism>
<sequence>MRDRFSIGKAIAAAIAKRQMPTVERVSSRHAFIPSNSQNSLLNKYSFSFSLDTETLIFRAVMDADYEGGMPNCTYRYPFPPEEDTISAYALLIDGPCTCLAALLSLIGARYAIKFLCRAGLNKELTAALFALCAIDSFLLLTVFFFYGIEAMSLLFFRTNIMYDKQDFTYNLHGIASSLTTASTTLVIYITFLRFMVVVRPLRFATSMASNHRRTGSKAVRKGSAQLDDSVTNTTFSRGTYNSSSIKRHFNIREVIRPFYTPFLLILLSFSVNIPIFFEFTTTKCFDVEHNVEATNPEPTVFRSSFAKYKAVLMTLTQTIGPVSIILVLSCLTEYKIHVSLKARRKLFESQQRSRSVVLSEELKERVSRTVAVFIAVKFLIFRTMPIFFDVYENLYGIDGWGTVMSIMVRVSDFGIVLNTATNSLAYFGKKQWIEKRLRLRLMKKEEKRNAKATLSVHGNSLNASMKKSSSPPKIGLPHPLSAEKTPLNSKNIYPEMV</sequence>
<feature type="transmembrane region" description="Helical" evidence="2">
    <location>
        <begin position="125"/>
        <end position="149"/>
    </location>
</feature>
<evidence type="ECO:0000256" key="2">
    <source>
        <dbReference type="SAM" id="Phobius"/>
    </source>
</evidence>
<gene>
    <name evidence="3" type="ORF">CRE_10030</name>
</gene>
<proteinExistence type="predicted"/>
<feature type="compositionally biased region" description="Polar residues" evidence="1">
    <location>
        <begin position="462"/>
        <end position="472"/>
    </location>
</feature>
<reference evidence="3" key="1">
    <citation type="submission" date="2007-07" db="EMBL/GenBank/DDBJ databases">
        <title>PCAP assembly of the Caenorhabditis remanei genome.</title>
        <authorList>
            <consortium name="The Caenorhabditis remanei Sequencing Consortium"/>
            <person name="Wilson R.K."/>
        </authorList>
    </citation>
    <scope>NUCLEOTIDE SEQUENCE [LARGE SCALE GENOMIC DNA]</scope>
    <source>
        <strain evidence="3">PB4641</strain>
    </source>
</reference>
<evidence type="ECO:0000256" key="1">
    <source>
        <dbReference type="SAM" id="MobiDB-lite"/>
    </source>
</evidence>
<accession>E3M6V7</accession>
<name>E3M6V7_CAERE</name>
<feature type="transmembrane region" description="Helical" evidence="2">
    <location>
        <begin position="86"/>
        <end position="113"/>
    </location>
</feature>
<dbReference type="OrthoDB" id="5780272at2759"/>
<feature type="transmembrane region" description="Helical" evidence="2">
    <location>
        <begin position="311"/>
        <end position="335"/>
    </location>
</feature>
<keyword evidence="2" id="KW-0472">Membrane</keyword>
<feature type="transmembrane region" description="Helical" evidence="2">
    <location>
        <begin position="259"/>
        <end position="278"/>
    </location>
</feature>
<dbReference type="InterPro" id="IPR052954">
    <property type="entry name" value="GPCR-Ligand_Int"/>
</dbReference>
<dbReference type="RefSeq" id="XP_003108070.2">
    <property type="nucleotide sequence ID" value="XM_003108022.2"/>
</dbReference>
<dbReference type="PANTHER" id="PTHR46641">
    <property type="entry name" value="FMRFAMIDE RECEPTOR-RELATED"/>
    <property type="match status" value="1"/>
</dbReference>
<feature type="transmembrane region" description="Helical" evidence="2">
    <location>
        <begin position="371"/>
        <end position="389"/>
    </location>
</feature>
<dbReference type="Proteomes" id="UP000008281">
    <property type="component" value="Unassembled WGS sequence"/>
</dbReference>
<dbReference type="InParanoid" id="E3M6V7"/>
<feature type="transmembrane region" description="Helical" evidence="2">
    <location>
        <begin position="409"/>
        <end position="429"/>
    </location>
</feature>